<keyword evidence="2" id="KW-1003">Cell membrane</keyword>
<dbReference type="PANTHER" id="PTHR43652:SF6">
    <property type="entry name" value="ARGININE REPRESSOR"/>
    <property type="match status" value="1"/>
</dbReference>
<keyword evidence="5 6" id="KW-0472">Membrane</keyword>
<comment type="caution">
    <text evidence="7">The sequence shown here is derived from an EMBL/GenBank/DDBJ whole genome shotgun (WGS) entry which is preliminary data.</text>
</comment>
<feature type="transmembrane region" description="Helical" evidence="6">
    <location>
        <begin position="271"/>
        <end position="291"/>
    </location>
</feature>
<feature type="transmembrane region" description="Helical" evidence="6">
    <location>
        <begin position="90"/>
        <end position="108"/>
    </location>
</feature>
<dbReference type="GO" id="GO:0005886">
    <property type="term" value="C:plasma membrane"/>
    <property type="evidence" value="ECO:0007669"/>
    <property type="project" value="UniProtKB-SubCell"/>
</dbReference>
<evidence type="ECO:0000313" key="7">
    <source>
        <dbReference type="EMBL" id="KDR95779.1"/>
    </source>
</evidence>
<comment type="subcellular location">
    <subcellularLocation>
        <location evidence="1">Cell membrane</location>
        <topology evidence="1">Multi-pass membrane protein</topology>
    </subcellularLocation>
</comment>
<feature type="transmembrane region" description="Helical" evidence="6">
    <location>
        <begin position="128"/>
        <end position="149"/>
    </location>
</feature>
<evidence type="ECO:0000256" key="1">
    <source>
        <dbReference type="ARBA" id="ARBA00004651"/>
    </source>
</evidence>
<feature type="transmembrane region" description="Helical" evidence="6">
    <location>
        <begin position="367"/>
        <end position="387"/>
    </location>
</feature>
<dbReference type="AlphaFoldDB" id="A0A069RFG8"/>
<dbReference type="STRING" id="1121324.CLIT_10c05060"/>
<evidence type="ECO:0000256" key="3">
    <source>
        <dbReference type="ARBA" id="ARBA00022692"/>
    </source>
</evidence>
<evidence type="ECO:0000256" key="2">
    <source>
        <dbReference type="ARBA" id="ARBA00022475"/>
    </source>
</evidence>
<feature type="transmembrane region" description="Helical" evidence="6">
    <location>
        <begin position="297"/>
        <end position="317"/>
    </location>
</feature>
<feature type="transmembrane region" description="Helical" evidence="6">
    <location>
        <begin position="156"/>
        <end position="181"/>
    </location>
</feature>
<dbReference type="Proteomes" id="UP000027946">
    <property type="component" value="Unassembled WGS sequence"/>
</dbReference>
<feature type="transmembrane region" description="Helical" evidence="6">
    <location>
        <begin position="23"/>
        <end position="44"/>
    </location>
</feature>
<dbReference type="Pfam" id="PF03606">
    <property type="entry name" value="DcuC"/>
    <property type="match status" value="1"/>
</dbReference>
<dbReference type="eggNOG" id="COG1288">
    <property type="taxonomic scope" value="Bacteria"/>
</dbReference>
<dbReference type="PANTHER" id="PTHR43652">
    <property type="entry name" value="BASIC AMINO ACID ANTIPORTER YFCC-RELATED"/>
    <property type="match status" value="1"/>
</dbReference>
<keyword evidence="3 6" id="KW-0812">Transmembrane</keyword>
<gene>
    <name evidence="7" type="ORF">CLIT_10c05060</name>
</gene>
<dbReference type="InterPro" id="IPR051679">
    <property type="entry name" value="DASS-Related_Transporters"/>
</dbReference>
<organism evidence="7 8">
    <name type="scientific">Peptoclostridium litorale DSM 5388</name>
    <dbReference type="NCBI Taxonomy" id="1121324"/>
    <lineage>
        <taxon>Bacteria</taxon>
        <taxon>Bacillati</taxon>
        <taxon>Bacillota</taxon>
        <taxon>Clostridia</taxon>
        <taxon>Peptostreptococcales</taxon>
        <taxon>Peptoclostridiaceae</taxon>
        <taxon>Peptoclostridium</taxon>
    </lineage>
</organism>
<evidence type="ECO:0000313" key="8">
    <source>
        <dbReference type="Proteomes" id="UP000027946"/>
    </source>
</evidence>
<feature type="transmembrane region" description="Helical" evidence="6">
    <location>
        <begin position="451"/>
        <end position="473"/>
    </location>
</feature>
<evidence type="ECO:0000256" key="4">
    <source>
        <dbReference type="ARBA" id="ARBA00022989"/>
    </source>
</evidence>
<feature type="transmembrane region" description="Helical" evidence="6">
    <location>
        <begin position="329"/>
        <end position="347"/>
    </location>
</feature>
<reference evidence="7 8" key="1">
    <citation type="submission" date="2014-03" db="EMBL/GenBank/DDBJ databases">
        <title>Genome sequence of Clostridium litorale W6, DSM 5388.</title>
        <authorList>
            <person name="Poehlein A."/>
            <person name="Jagirdar A."/>
            <person name="Khonsari B."/>
            <person name="Chibani C.M."/>
            <person name="Gutierrez Gutierrez D.A."/>
            <person name="Davydova E."/>
            <person name="Alghaithi H.S."/>
            <person name="Nair K.P."/>
            <person name="Dhamotharan K."/>
            <person name="Chandran L."/>
            <person name="G W."/>
            <person name="Daniel R."/>
        </authorList>
    </citation>
    <scope>NUCLEOTIDE SEQUENCE [LARGE SCALE GENOMIC DNA]</scope>
    <source>
        <strain evidence="7 8">W6</strain>
    </source>
</reference>
<sequence length="475" mass="52486">MEKRKIKENIEQKKKKWFEFKMPHTYVILSMILIVMTALTYIIPSGQYQRVEDVVTGKMIVVPGSFEFISGKSPGFFGIFLALQRGYIDASDIMFLIIFAYGFVYTLIKNGTMDAALGSLIKLMGNKIHWLIPICMTAVGFLGSTMGIYEEVYGLIPVFIGIAIALGYDVVVGGAIVYVGVATGFASATLNPFSVGIAQGIAGVPMFSGVAFRVIIFIFFQLTAIIYVMRYAHRVKNNPQKSVMYGVETEIANRKSTEELENTSMTIRQKLCLGIFFITIGTLLYGTTQLGWYINEIAAMFLMMMIFAGFTGGYTPTEICKTFIESTRSMVSSMLVVGFTRGILLIMQDAMISDTIVYYLVSFLEGQSKYVCAFGMLALQNIIHFFITGSSSQATITMPIMAPAAELIGLSKQTAVLAYQFGNGYSNMFWPTACALECGLMGVPLNKWYKFIAPLFGIYVILQIVFMAVAVAIGF</sequence>
<keyword evidence="8" id="KW-1185">Reference proteome</keyword>
<feature type="transmembrane region" description="Helical" evidence="6">
    <location>
        <begin position="201"/>
        <end position="228"/>
    </location>
</feature>
<feature type="transmembrane region" description="Helical" evidence="6">
    <location>
        <begin position="64"/>
        <end position="83"/>
    </location>
</feature>
<dbReference type="OrthoDB" id="255482at2"/>
<name>A0A069RFG8_PEPLI</name>
<dbReference type="InterPro" id="IPR018385">
    <property type="entry name" value="C4_dicarb_anaerob_car-like"/>
</dbReference>
<protein>
    <submittedName>
        <fullName evidence="7">C4-dicarboxylate anaerobic carrier</fullName>
    </submittedName>
</protein>
<dbReference type="RefSeq" id="WP_052636086.1">
    <property type="nucleotide sequence ID" value="NZ_FSRH01000011.1"/>
</dbReference>
<evidence type="ECO:0000256" key="5">
    <source>
        <dbReference type="ARBA" id="ARBA00023136"/>
    </source>
</evidence>
<accession>A0A069RFG8</accession>
<evidence type="ECO:0000256" key="6">
    <source>
        <dbReference type="SAM" id="Phobius"/>
    </source>
</evidence>
<keyword evidence="4 6" id="KW-1133">Transmembrane helix</keyword>
<dbReference type="EMBL" id="JJMM01000010">
    <property type="protein sequence ID" value="KDR95779.1"/>
    <property type="molecule type" value="Genomic_DNA"/>
</dbReference>
<proteinExistence type="predicted"/>